<name>A0A2M8LF80_9BACT</name>
<evidence type="ECO:0000256" key="2">
    <source>
        <dbReference type="ARBA" id="ARBA00013147"/>
    </source>
</evidence>
<evidence type="ECO:0000256" key="4">
    <source>
        <dbReference type="ARBA" id="ARBA00023141"/>
    </source>
</evidence>
<reference evidence="9 10" key="1">
    <citation type="submission" date="2017-09" db="EMBL/GenBank/DDBJ databases">
        <title>Depth-based differentiation of microbial function through sediment-hosted aquifers and enrichment of novel symbionts in the deep terrestrial subsurface.</title>
        <authorList>
            <person name="Probst A.J."/>
            <person name="Ladd B."/>
            <person name="Jarett J.K."/>
            <person name="Geller-Mcgrath D.E."/>
            <person name="Sieber C.M."/>
            <person name="Emerson J.B."/>
            <person name="Anantharaman K."/>
            <person name="Thomas B.C."/>
            <person name="Malmstrom R."/>
            <person name="Stieglmeier M."/>
            <person name="Klingl A."/>
            <person name="Woyke T."/>
            <person name="Ryan C.M."/>
            <person name="Banfield J.F."/>
        </authorList>
    </citation>
    <scope>NUCLEOTIDE SEQUENCE [LARGE SCALE GENOMIC DNA]</scope>
    <source>
        <strain evidence="9">CG10_big_fil_rev_8_21_14_0_10_48_11</strain>
    </source>
</reference>
<evidence type="ECO:0000256" key="5">
    <source>
        <dbReference type="ARBA" id="ARBA00023222"/>
    </source>
</evidence>
<dbReference type="PANTHER" id="PTHR21022:SF19">
    <property type="entry name" value="PREPHENATE DEHYDRATASE-RELATED"/>
    <property type="match status" value="1"/>
</dbReference>
<feature type="domain" description="Prephenate dehydratase" evidence="8">
    <location>
        <begin position="5"/>
        <end position="184"/>
    </location>
</feature>
<keyword evidence="3" id="KW-0028">Amino-acid biosynthesis</keyword>
<dbReference type="GO" id="GO:0004664">
    <property type="term" value="F:prephenate dehydratase activity"/>
    <property type="evidence" value="ECO:0007669"/>
    <property type="project" value="UniProtKB-EC"/>
</dbReference>
<dbReference type="PROSITE" id="PS51171">
    <property type="entry name" value="PREPHENATE_DEHYDR_3"/>
    <property type="match status" value="1"/>
</dbReference>
<dbReference type="Gene3D" id="3.40.190.10">
    <property type="entry name" value="Periplasmic binding protein-like II"/>
    <property type="match status" value="2"/>
</dbReference>
<evidence type="ECO:0000256" key="7">
    <source>
        <dbReference type="ARBA" id="ARBA00047848"/>
    </source>
</evidence>
<dbReference type="EMBL" id="PFET01000005">
    <property type="protein sequence ID" value="PJE76100.1"/>
    <property type="molecule type" value="Genomic_DNA"/>
</dbReference>
<accession>A0A2M8LF80</accession>
<dbReference type="GO" id="GO:0009094">
    <property type="term" value="P:L-phenylalanine biosynthetic process"/>
    <property type="evidence" value="ECO:0007669"/>
    <property type="project" value="UniProtKB-UniPathway"/>
</dbReference>
<evidence type="ECO:0000259" key="8">
    <source>
        <dbReference type="PROSITE" id="PS51171"/>
    </source>
</evidence>
<keyword evidence="5" id="KW-0584">Phenylalanine biosynthesis</keyword>
<sequence>MKQKRVGYLGPKGAPFGWRVAQAYAAEIQLVPFPSHTDIVEAVSESQLERGIVSIENRWDRAVTETTRAIWRYGKDRIRVVEELRTAVILYCPQRNDGTWPPGAVKSYAAAFGQCRNFLSALVHVGIKTENAPSTGAAAQSAADDFTVAAIASLRNWRLAHMDSKSTRWSLMIREIKPASSSLHQRMSSSRQKPKAIGLPCSFGW</sequence>
<evidence type="ECO:0000256" key="6">
    <source>
        <dbReference type="ARBA" id="ARBA00023239"/>
    </source>
</evidence>
<comment type="catalytic activity">
    <reaction evidence="7">
        <text>prephenate + H(+) = 3-phenylpyruvate + CO2 + H2O</text>
        <dbReference type="Rhea" id="RHEA:21648"/>
        <dbReference type="ChEBI" id="CHEBI:15377"/>
        <dbReference type="ChEBI" id="CHEBI:15378"/>
        <dbReference type="ChEBI" id="CHEBI:16526"/>
        <dbReference type="ChEBI" id="CHEBI:18005"/>
        <dbReference type="ChEBI" id="CHEBI:29934"/>
        <dbReference type="EC" id="4.2.1.51"/>
    </reaction>
</comment>
<dbReference type="UniPathway" id="UPA00121">
    <property type="reaction ID" value="UER00345"/>
</dbReference>
<evidence type="ECO:0000256" key="1">
    <source>
        <dbReference type="ARBA" id="ARBA00004741"/>
    </source>
</evidence>
<evidence type="ECO:0000313" key="10">
    <source>
        <dbReference type="Proteomes" id="UP000231152"/>
    </source>
</evidence>
<dbReference type="Proteomes" id="UP000231152">
    <property type="component" value="Unassembled WGS sequence"/>
</dbReference>
<keyword evidence="4" id="KW-0057">Aromatic amino acid biosynthesis</keyword>
<dbReference type="InterPro" id="IPR001086">
    <property type="entry name" value="Preph_deHydtase"/>
</dbReference>
<dbReference type="AlphaFoldDB" id="A0A2M8LF80"/>
<dbReference type="Pfam" id="PF00800">
    <property type="entry name" value="PDT"/>
    <property type="match status" value="1"/>
</dbReference>
<evidence type="ECO:0000313" key="9">
    <source>
        <dbReference type="EMBL" id="PJE76100.1"/>
    </source>
</evidence>
<keyword evidence="6" id="KW-0456">Lyase</keyword>
<dbReference type="GO" id="GO:0005737">
    <property type="term" value="C:cytoplasm"/>
    <property type="evidence" value="ECO:0007669"/>
    <property type="project" value="TreeGrafter"/>
</dbReference>
<dbReference type="PANTHER" id="PTHR21022">
    <property type="entry name" value="PREPHENATE DEHYDRATASE P PROTEIN"/>
    <property type="match status" value="1"/>
</dbReference>
<dbReference type="SUPFAM" id="SSF53850">
    <property type="entry name" value="Periplasmic binding protein-like II"/>
    <property type="match status" value="1"/>
</dbReference>
<comment type="pathway">
    <text evidence="1">Amino-acid biosynthesis; L-phenylalanine biosynthesis; phenylpyruvate from prephenate: step 1/1.</text>
</comment>
<organism evidence="9 10">
    <name type="scientific">Candidatus Uhrbacteria bacterium CG10_big_fil_rev_8_21_14_0_10_48_11</name>
    <dbReference type="NCBI Taxonomy" id="1975037"/>
    <lineage>
        <taxon>Bacteria</taxon>
        <taxon>Candidatus Uhriibacteriota</taxon>
    </lineage>
</organism>
<proteinExistence type="predicted"/>
<protein>
    <recommendedName>
        <fullName evidence="2">prephenate dehydratase</fullName>
        <ecNumber evidence="2">4.2.1.51</ecNumber>
    </recommendedName>
</protein>
<evidence type="ECO:0000256" key="3">
    <source>
        <dbReference type="ARBA" id="ARBA00022605"/>
    </source>
</evidence>
<dbReference type="EC" id="4.2.1.51" evidence="2"/>
<comment type="caution">
    <text evidence="9">The sequence shown here is derived from an EMBL/GenBank/DDBJ whole genome shotgun (WGS) entry which is preliminary data.</text>
</comment>
<gene>
    <name evidence="9" type="ORF">COV04_01045</name>
</gene>